<evidence type="ECO:0000256" key="1">
    <source>
        <dbReference type="SAM" id="Coils"/>
    </source>
</evidence>
<proteinExistence type="predicted"/>
<dbReference type="EMBL" id="KV427630">
    <property type="protein sequence ID" value="KZT05473.1"/>
    <property type="molecule type" value="Genomic_DNA"/>
</dbReference>
<dbReference type="OrthoDB" id="3222645at2759"/>
<dbReference type="GeneID" id="63831527"/>
<accession>A0A165DRG7</accession>
<dbReference type="Proteomes" id="UP000076871">
    <property type="component" value="Unassembled WGS sequence"/>
</dbReference>
<feature type="region of interest" description="Disordered" evidence="2">
    <location>
        <begin position="1"/>
        <end position="24"/>
    </location>
</feature>
<sequence length="376" mass="42798">MEKMPVRAPKDAQDYQKNKSKEDELKQAIANGETWKARAEQYEKELSAAQQRIEAATRELEETRVKNGKWTKEREEMHTLLEQRRIELEVAHTYLDSVDTVTEKDLVCSLGNLNAEIFQTVMSITESFATVEKNGLNEQIAEAALGIVGQKVFNALLSFPDHQLDPLLLEVALQVTIVRVMGWIIDAWDIEHWGSSVIARTYERMVSSENHRVAARWRMLAHKYQEPQPATGRQWEDDLTEKLQFCISAVFLVARGEYDPEKEEDNVRIIVRAALRVRKMIREDISSSDYQITVPVVGESFDPESMTDHYATKGSIPPVGARLLCPYELGLRRVDRREEDGTMVVRPVTLVRSKVLLESAINELVGSPVIGGYDVD</sequence>
<protein>
    <submittedName>
        <fullName evidence="3">Uncharacterized protein</fullName>
    </submittedName>
</protein>
<feature type="coiled-coil region" evidence="1">
    <location>
        <begin position="25"/>
        <end position="73"/>
    </location>
</feature>
<dbReference type="RefSeq" id="XP_040763213.1">
    <property type="nucleotide sequence ID" value="XM_040914500.1"/>
</dbReference>
<name>A0A165DRG7_9APHY</name>
<reference evidence="3 4" key="1">
    <citation type="journal article" date="2016" name="Mol. Biol. Evol.">
        <title>Comparative Genomics of Early-Diverging Mushroom-Forming Fungi Provides Insights into the Origins of Lignocellulose Decay Capabilities.</title>
        <authorList>
            <person name="Nagy L.G."/>
            <person name="Riley R."/>
            <person name="Tritt A."/>
            <person name="Adam C."/>
            <person name="Daum C."/>
            <person name="Floudas D."/>
            <person name="Sun H."/>
            <person name="Yadav J.S."/>
            <person name="Pangilinan J."/>
            <person name="Larsson K.H."/>
            <person name="Matsuura K."/>
            <person name="Barry K."/>
            <person name="Labutti K."/>
            <person name="Kuo R."/>
            <person name="Ohm R.A."/>
            <person name="Bhattacharya S.S."/>
            <person name="Shirouzu T."/>
            <person name="Yoshinaga Y."/>
            <person name="Martin F.M."/>
            <person name="Grigoriev I.V."/>
            <person name="Hibbett D.S."/>
        </authorList>
    </citation>
    <scope>NUCLEOTIDE SEQUENCE [LARGE SCALE GENOMIC DNA]</scope>
    <source>
        <strain evidence="3 4">93-53</strain>
    </source>
</reference>
<dbReference type="AlphaFoldDB" id="A0A165DRG7"/>
<keyword evidence="1" id="KW-0175">Coiled coil</keyword>
<dbReference type="InParanoid" id="A0A165DRG7"/>
<evidence type="ECO:0000313" key="3">
    <source>
        <dbReference type="EMBL" id="KZT05473.1"/>
    </source>
</evidence>
<gene>
    <name evidence="3" type="ORF">LAESUDRAFT_813572</name>
</gene>
<organism evidence="3 4">
    <name type="scientific">Laetiporus sulphureus 93-53</name>
    <dbReference type="NCBI Taxonomy" id="1314785"/>
    <lineage>
        <taxon>Eukaryota</taxon>
        <taxon>Fungi</taxon>
        <taxon>Dikarya</taxon>
        <taxon>Basidiomycota</taxon>
        <taxon>Agaricomycotina</taxon>
        <taxon>Agaricomycetes</taxon>
        <taxon>Polyporales</taxon>
        <taxon>Laetiporus</taxon>
    </lineage>
</organism>
<keyword evidence="4" id="KW-1185">Reference proteome</keyword>
<evidence type="ECO:0000256" key="2">
    <source>
        <dbReference type="SAM" id="MobiDB-lite"/>
    </source>
</evidence>
<evidence type="ECO:0000313" key="4">
    <source>
        <dbReference type="Proteomes" id="UP000076871"/>
    </source>
</evidence>
<dbReference type="STRING" id="1314785.A0A165DRG7"/>